<evidence type="ECO:0000256" key="1">
    <source>
        <dbReference type="ARBA" id="ARBA00009797"/>
    </source>
</evidence>
<proteinExistence type="inferred from homology"/>
<protein>
    <submittedName>
        <fullName evidence="4">Exonuclease V a 5' deoxyribonuclease-domain-containing protein</fullName>
    </submittedName>
</protein>
<evidence type="ECO:0000256" key="2">
    <source>
        <dbReference type="SAM" id="MobiDB-lite"/>
    </source>
</evidence>
<gene>
    <name evidence="4" type="ORF">BJ322DRAFT_1107631</name>
    <name evidence="3" type="ORF">BJ322DRAFT_1115008</name>
</gene>
<dbReference type="GO" id="GO:0036297">
    <property type="term" value="P:interstrand cross-link repair"/>
    <property type="evidence" value="ECO:0007669"/>
    <property type="project" value="TreeGrafter"/>
</dbReference>
<dbReference type="GO" id="GO:0045145">
    <property type="term" value="F:single-stranded DNA 5'-3' DNA exonuclease activity"/>
    <property type="evidence" value="ECO:0007669"/>
    <property type="project" value="InterPro"/>
</dbReference>
<dbReference type="EMBL" id="WIUZ02000038">
    <property type="protein sequence ID" value="KAF9777441.1"/>
    <property type="molecule type" value="Genomic_DNA"/>
</dbReference>
<dbReference type="GO" id="GO:0005739">
    <property type="term" value="C:mitochondrion"/>
    <property type="evidence" value="ECO:0007669"/>
    <property type="project" value="TreeGrafter"/>
</dbReference>
<reference evidence="4" key="2">
    <citation type="submission" date="2020-11" db="EMBL/GenBank/DDBJ databases">
        <authorList>
            <consortium name="DOE Joint Genome Institute"/>
            <person name="Kuo A."/>
            <person name="Miyauchi S."/>
            <person name="Kiss E."/>
            <person name="Drula E."/>
            <person name="Kohler A."/>
            <person name="Sanchez-Garcia M."/>
            <person name="Andreopoulos B."/>
            <person name="Barry K.W."/>
            <person name="Bonito G."/>
            <person name="Buee M."/>
            <person name="Carver A."/>
            <person name="Chen C."/>
            <person name="Cichocki N."/>
            <person name="Clum A."/>
            <person name="Culley D."/>
            <person name="Crous P.W."/>
            <person name="Fauchery L."/>
            <person name="Girlanda M."/>
            <person name="Hayes R."/>
            <person name="Keri Z."/>
            <person name="Labutti K."/>
            <person name="Lipzen A."/>
            <person name="Lombard V."/>
            <person name="Magnuson J."/>
            <person name="Maillard F."/>
            <person name="Morin E."/>
            <person name="Murat C."/>
            <person name="Nolan M."/>
            <person name="Ohm R."/>
            <person name="Pangilinan J."/>
            <person name="Pereira M."/>
            <person name="Perotto S."/>
            <person name="Peter M."/>
            <person name="Riley R."/>
            <person name="Sitrit Y."/>
            <person name="Stielow B."/>
            <person name="Szollosi G."/>
            <person name="Zifcakova L."/>
            <person name="Stursova M."/>
            <person name="Spatafora J.W."/>
            <person name="Tedersoo L."/>
            <person name="Vaario L.-M."/>
            <person name="Yamada A."/>
            <person name="Yan M."/>
            <person name="Wang P."/>
            <person name="Xu J."/>
            <person name="Bruns T."/>
            <person name="Baldrian P."/>
            <person name="Vilgalys R."/>
            <person name="Henrissat B."/>
            <person name="Grigoriev I.V."/>
            <person name="Hibbett D."/>
            <person name="Nagy L.G."/>
            <person name="Martin F.M."/>
        </authorList>
    </citation>
    <scope>NUCLEOTIDE SEQUENCE</scope>
    <source>
        <strain evidence="4">UH-Tt-Lm1</strain>
    </source>
</reference>
<feature type="compositionally biased region" description="Basic and acidic residues" evidence="2">
    <location>
        <begin position="474"/>
        <end position="485"/>
    </location>
</feature>
<accession>A0A9P6L784</accession>
<evidence type="ECO:0000313" key="3">
    <source>
        <dbReference type="EMBL" id="KAF9777441.1"/>
    </source>
</evidence>
<dbReference type="AlphaFoldDB" id="A0A9P6L784"/>
<dbReference type="Proteomes" id="UP000736335">
    <property type="component" value="Unassembled WGS sequence"/>
</dbReference>
<feature type="compositionally biased region" description="Polar residues" evidence="2">
    <location>
        <begin position="441"/>
        <end position="458"/>
    </location>
</feature>
<keyword evidence="4" id="KW-0540">Nuclease</keyword>
<dbReference type="PANTHER" id="PTHR14464:SF4">
    <property type="entry name" value="EXONUCLEASE V"/>
    <property type="match status" value="1"/>
</dbReference>
<reference evidence="4" key="1">
    <citation type="journal article" date="2020" name="Nat. Commun.">
        <title>Large-scale genome sequencing of mycorrhizal fungi provides insights into the early evolution of symbiotic traits.</title>
        <authorList>
            <person name="Miyauchi S."/>
            <person name="Kiss E."/>
            <person name="Kuo A."/>
            <person name="Drula E."/>
            <person name="Kohler A."/>
            <person name="Sanchez-Garcia M."/>
            <person name="Morin E."/>
            <person name="Andreopoulos B."/>
            <person name="Barry K.W."/>
            <person name="Bonito G."/>
            <person name="Buee M."/>
            <person name="Carver A."/>
            <person name="Chen C."/>
            <person name="Cichocki N."/>
            <person name="Clum A."/>
            <person name="Culley D."/>
            <person name="Crous P.W."/>
            <person name="Fauchery L."/>
            <person name="Girlanda M."/>
            <person name="Hayes R.D."/>
            <person name="Keri Z."/>
            <person name="LaButti K."/>
            <person name="Lipzen A."/>
            <person name="Lombard V."/>
            <person name="Magnuson J."/>
            <person name="Maillard F."/>
            <person name="Murat C."/>
            <person name="Nolan M."/>
            <person name="Ohm R.A."/>
            <person name="Pangilinan J."/>
            <person name="Pereira M.F."/>
            <person name="Perotto S."/>
            <person name="Peter M."/>
            <person name="Pfister S."/>
            <person name="Riley R."/>
            <person name="Sitrit Y."/>
            <person name="Stielow J.B."/>
            <person name="Szollosi G."/>
            <person name="Zifcakova L."/>
            <person name="Stursova M."/>
            <person name="Spatafora J.W."/>
            <person name="Tedersoo L."/>
            <person name="Vaario L.M."/>
            <person name="Yamada A."/>
            <person name="Yan M."/>
            <person name="Wang P."/>
            <person name="Xu J."/>
            <person name="Bruns T."/>
            <person name="Baldrian P."/>
            <person name="Vilgalys R."/>
            <person name="Dunand C."/>
            <person name="Henrissat B."/>
            <person name="Grigoriev I.V."/>
            <person name="Hibbett D."/>
            <person name="Nagy L.G."/>
            <person name="Martin F.M."/>
        </authorList>
    </citation>
    <scope>NUCLEOTIDE SEQUENCE</scope>
    <source>
        <strain evidence="4">UH-Tt-Lm1</strain>
    </source>
</reference>
<dbReference type="Pfam" id="PF09810">
    <property type="entry name" value="Exo5"/>
    <property type="match status" value="2"/>
</dbReference>
<dbReference type="OrthoDB" id="354769at2759"/>
<dbReference type="PANTHER" id="PTHR14464">
    <property type="entry name" value="EXONUCLEASE V"/>
    <property type="match status" value="1"/>
</dbReference>
<evidence type="ECO:0000313" key="4">
    <source>
        <dbReference type="EMBL" id="KAF9785736.1"/>
    </source>
</evidence>
<keyword evidence="4" id="KW-0378">Hydrolase</keyword>
<sequence length="559" mass="63109">MVQDGGEEQDYFAHFEDLEFTEEDLAHIDRICEGEVLVFVPEPVLPSHKFEDKPLVTIEVEQELRPVSEVASLPTLSPRSPMSTPPYDAFRRGKSLSVSDLTGPLWCELQYEYRHRQGWGLKVKDRPQTFKSREGNTIVASHTIASNNDNILKAGRAVHRRLEREIRPPPVRVDIGTQEEYWATRLIDMLDCLVDLTKHGFCREMPVFGLTHDHTVFGIIDEISIDITQTPVDGGSVASGLTIPRPLRISDTKTRDTPTVPPERNSTQARTQLMLYHRLLSGLVQSPPDFDLKAHHLDFDVFWLRVGVDPYKPFSDGFCEQTGLLAHDAVAPTSEKRFHSPEKGDAKQTHFCLNILVDIWRKSMNLLGITSVDSTLTLNYRRREKSGPRKRRRTKDAQGQTILSLEEKEINQAMIASLAQAEHDDPGLTHAIAESLRDAQATGNSVPEQTTFRPSASPSKRDAESDPDESEVDSGNRAEEGKDRGSGLIGSTSFVMDDGVLDARLEKVLDWWHGIRPPEGVEMEDTGRCHTCEFSTSCEWREKKHGELLSKLQFRTQER</sequence>
<keyword evidence="5" id="KW-1185">Reference proteome</keyword>
<dbReference type="InterPro" id="IPR019190">
    <property type="entry name" value="EXOV"/>
</dbReference>
<organism evidence="4 5">
    <name type="scientific">Thelephora terrestris</name>
    <dbReference type="NCBI Taxonomy" id="56493"/>
    <lineage>
        <taxon>Eukaryota</taxon>
        <taxon>Fungi</taxon>
        <taxon>Dikarya</taxon>
        <taxon>Basidiomycota</taxon>
        <taxon>Agaricomycotina</taxon>
        <taxon>Agaricomycetes</taxon>
        <taxon>Thelephorales</taxon>
        <taxon>Thelephoraceae</taxon>
        <taxon>Thelephora</taxon>
    </lineage>
</organism>
<comment type="caution">
    <text evidence="4">The sequence shown here is derived from an EMBL/GenBank/DDBJ whole genome shotgun (WGS) entry which is preliminary data.</text>
</comment>
<dbReference type="EMBL" id="WIUZ02000006">
    <property type="protein sequence ID" value="KAF9785736.1"/>
    <property type="molecule type" value="Genomic_DNA"/>
</dbReference>
<dbReference type="GO" id="GO:0005634">
    <property type="term" value="C:nucleus"/>
    <property type="evidence" value="ECO:0007669"/>
    <property type="project" value="TreeGrafter"/>
</dbReference>
<feature type="region of interest" description="Disordered" evidence="2">
    <location>
        <begin position="438"/>
        <end position="493"/>
    </location>
</feature>
<comment type="similarity">
    <text evidence="1">Belongs to the EXO5 family.</text>
</comment>
<evidence type="ECO:0000313" key="5">
    <source>
        <dbReference type="Proteomes" id="UP000736335"/>
    </source>
</evidence>
<keyword evidence="4" id="KW-0269">Exonuclease</keyword>
<name>A0A9P6L784_9AGAM</name>